<dbReference type="EMBL" id="JBHFQA010000017">
    <property type="protein sequence ID" value="KAL2085044.1"/>
    <property type="molecule type" value="Genomic_DNA"/>
</dbReference>
<dbReference type="PANTHER" id="PTHR21301:SF10">
    <property type="entry name" value="REVERSE TRANSCRIPTASE DOMAIN-CONTAINING PROTEIN"/>
    <property type="match status" value="1"/>
</dbReference>
<keyword evidence="3" id="KW-1185">Reference proteome</keyword>
<dbReference type="PROSITE" id="PS50164">
    <property type="entry name" value="GIY_YIG"/>
    <property type="match status" value="1"/>
</dbReference>
<dbReference type="InterPro" id="IPR035901">
    <property type="entry name" value="GIY-YIG_endonuc_sf"/>
</dbReference>
<dbReference type="Pfam" id="PF01541">
    <property type="entry name" value="GIY-YIG"/>
    <property type="match status" value="1"/>
</dbReference>
<accession>A0ABD1JE81</accession>
<dbReference type="PANTHER" id="PTHR21301">
    <property type="entry name" value="REVERSE TRANSCRIPTASE"/>
    <property type="match status" value="1"/>
</dbReference>
<reference evidence="2 3" key="1">
    <citation type="submission" date="2024-09" db="EMBL/GenBank/DDBJ databases">
        <title>A chromosome-level genome assembly of Gray's grenadier anchovy, Coilia grayii.</title>
        <authorList>
            <person name="Fu Z."/>
        </authorList>
    </citation>
    <scope>NUCLEOTIDE SEQUENCE [LARGE SCALE GENOMIC DNA]</scope>
    <source>
        <strain evidence="2">G4</strain>
        <tissue evidence="2">Muscle</tissue>
    </source>
</reference>
<feature type="domain" description="GIY-YIG" evidence="1">
    <location>
        <begin position="230"/>
        <end position="329"/>
    </location>
</feature>
<sequence length="337" mass="39428">MEYNDKRLSFLDLWIIREGTRLYTDLYKKPTARNSLLRADSDHPLPLKNSLPFSQFCRLKRICQKPEDLTKNLTNMKNNFRSRGYKNSVLNDATTKINEISRADLLKNRPKEKSNRRVILTSEYCRSSRHLKDIVMKHWHILESDDQLKKVFSERPLVVYKRGRNLRDQLVHSYLPPDPIVSQTMFTPIPDGNRRCGNCTQCNYTYKCNNNNNNKTLLEIKIKGIISCSTKYVIYLITCPCGKSYVGKTSRSLKTRIAEHRSTIRCRNLNYPAAAHFVEFNHPISSLKYIGIEKVSLPPRGGDLENLLSKREHYWIYHLKTLTPHGLNVEYDLRCFL</sequence>
<dbReference type="InterPro" id="IPR000305">
    <property type="entry name" value="GIY-YIG_endonuc"/>
</dbReference>
<evidence type="ECO:0000313" key="2">
    <source>
        <dbReference type="EMBL" id="KAL2085044.1"/>
    </source>
</evidence>
<name>A0ABD1JE81_9TELE</name>
<dbReference type="Gene3D" id="3.40.1440.10">
    <property type="entry name" value="GIY-YIG endonuclease"/>
    <property type="match status" value="1"/>
</dbReference>
<evidence type="ECO:0000313" key="3">
    <source>
        <dbReference type="Proteomes" id="UP001591681"/>
    </source>
</evidence>
<protein>
    <recommendedName>
        <fullName evidence="1">GIY-YIG domain-containing protein</fullName>
    </recommendedName>
</protein>
<gene>
    <name evidence="2" type="ORF">ACEWY4_020562</name>
</gene>
<dbReference type="CDD" id="cd10442">
    <property type="entry name" value="GIY-YIG_PLEs"/>
    <property type="match status" value="1"/>
</dbReference>
<organism evidence="2 3">
    <name type="scientific">Coilia grayii</name>
    <name type="common">Gray's grenadier anchovy</name>
    <dbReference type="NCBI Taxonomy" id="363190"/>
    <lineage>
        <taxon>Eukaryota</taxon>
        <taxon>Metazoa</taxon>
        <taxon>Chordata</taxon>
        <taxon>Craniata</taxon>
        <taxon>Vertebrata</taxon>
        <taxon>Euteleostomi</taxon>
        <taxon>Actinopterygii</taxon>
        <taxon>Neopterygii</taxon>
        <taxon>Teleostei</taxon>
        <taxon>Clupei</taxon>
        <taxon>Clupeiformes</taxon>
        <taxon>Clupeoidei</taxon>
        <taxon>Engraulidae</taxon>
        <taxon>Coilinae</taxon>
        <taxon>Coilia</taxon>
    </lineage>
</organism>
<dbReference type="AlphaFoldDB" id="A0ABD1JE81"/>
<dbReference type="SUPFAM" id="SSF82771">
    <property type="entry name" value="GIY-YIG endonuclease"/>
    <property type="match status" value="1"/>
</dbReference>
<evidence type="ECO:0000259" key="1">
    <source>
        <dbReference type="PROSITE" id="PS50164"/>
    </source>
</evidence>
<dbReference type="Pfam" id="PF26215">
    <property type="entry name" value="HTH_animal"/>
    <property type="match status" value="1"/>
</dbReference>
<dbReference type="InterPro" id="IPR058912">
    <property type="entry name" value="HTH_animal"/>
</dbReference>
<proteinExistence type="predicted"/>
<dbReference type="Proteomes" id="UP001591681">
    <property type="component" value="Unassembled WGS sequence"/>
</dbReference>
<comment type="caution">
    <text evidence="2">The sequence shown here is derived from an EMBL/GenBank/DDBJ whole genome shotgun (WGS) entry which is preliminary data.</text>
</comment>